<keyword evidence="3" id="KW-1185">Reference proteome</keyword>
<sequence length="1088" mass="117188">MPTTTQTSSATTTTVASFSTPIPVVPTSRIPIAARPQDARLPRRPMMSRMTSSRTHTRPPSAVSNGYTASEDGANDSDAPSHVSRRASWVKRLSSISVSQQPSRNTSPAQPSPTVSCSNGSVAFSHDGSIAPIVGRPTPPQLPPNKLVKRSSSVQAPRDVNSAHGTGTIRPSFRRPATSHQRSATLQNYHSLLPVTRETPSLEVKPSSASTDSSEAEYAQYTQFFAATSLRGRRLSKRFQAKAAKYKRIFPDEKHQATLVLARAVTTGGEELEESASEAGESVFYESRPSTPLSYTAAVAAPKPGAPQFPKKNQARPRTAASSIDVPEDASRRRRSFSIAADILPFESSAKHQRFAKQAGLKLTRGSSQRVSSDPVIPTMVKRSNTHGELPARRNLTDPSSPKRDTFASAGIAETSNARNGALGGSSMSPLSAPRRAMTVPVQSSGPMPQLEAIASAAPATNQAPPSPSVLAQAGVRASRHSMAPSEQASTLVGSSDNEVRAVGSADEDDADLRSETLYDSLRTGATRSVSGGARGPRIETIFDESPPAKLKVTALRDLLPSGTFGDEPADAIADSHSVAEDDESFSTPVRNTVRPEHRLQEAVSFSRPSSTAVFPTLVPSSPPSMPKPLSLGTLEWDSTVGDDDRSSRWSIDEEEGEDSWVDHAPANHLAAPITLRRSNPRLLSSAPNTKPSTPNLALDHSDRDARSSIFDWSEQQVAGSSGNRTPPRPRTVHGKKDANRRDSRSVGRRVPSGLHARSQSVPVVPDVINKRNTVVTNKFGTWGIGSKGVTEDWNDDFDFSELAEEHTPKSVAGSQRIDSGSAMVVPKSIQEQQNNVLANISLLREWGLLIEELKEQRIRAISLGIVEGPQSGMWEEVDAMIDLADQEAEHGEVPHASPPSSPGFDEDAFDDVSASPNVGRARRKSGSPNDDLSKVQTVRPRKSILPPNDRIFGPQTSPKQPKPRSEAPATPEPKPIITRPRKDSEAKARSVIEALQTKRSVFESPANAPPTPSPKKVPFDTATLRRIVPYVNTLTRKVKDSIRDAEGLYYSPATSPQHEEAPFVMSPFQQDADLASLASHMKLMTVM</sequence>
<feature type="region of interest" description="Disordered" evidence="1">
    <location>
        <begin position="1"/>
        <end position="183"/>
    </location>
</feature>
<feature type="compositionally biased region" description="Polar residues" evidence="1">
    <location>
        <begin position="94"/>
        <end position="122"/>
    </location>
</feature>
<dbReference type="Proteomes" id="UP000801428">
    <property type="component" value="Unassembled WGS sequence"/>
</dbReference>
<feature type="compositionally biased region" description="Basic and acidic residues" evidence="1">
    <location>
        <begin position="981"/>
        <end position="990"/>
    </location>
</feature>
<dbReference type="OrthoDB" id="5346713at2759"/>
<dbReference type="EMBL" id="SWKU01000030">
    <property type="protein sequence ID" value="KAF2995869.1"/>
    <property type="molecule type" value="Genomic_DNA"/>
</dbReference>
<feature type="region of interest" description="Disordered" evidence="1">
    <location>
        <begin position="615"/>
        <end position="759"/>
    </location>
</feature>
<accession>A0A9P4W4P2</accession>
<feature type="compositionally biased region" description="Polar residues" evidence="1">
    <location>
        <begin position="714"/>
        <end position="725"/>
    </location>
</feature>
<feature type="compositionally biased region" description="Low complexity" evidence="1">
    <location>
        <begin position="1"/>
        <end position="20"/>
    </location>
</feature>
<feature type="compositionally biased region" description="Basic and acidic residues" evidence="1">
    <location>
        <begin position="735"/>
        <end position="746"/>
    </location>
</feature>
<feature type="compositionally biased region" description="Polar residues" evidence="1">
    <location>
        <begin position="485"/>
        <end position="497"/>
    </location>
</feature>
<feature type="compositionally biased region" description="Basic and acidic residues" evidence="1">
    <location>
        <begin position="390"/>
        <end position="406"/>
    </location>
</feature>
<feature type="region of interest" description="Disordered" evidence="1">
    <location>
        <begin position="889"/>
        <end position="990"/>
    </location>
</feature>
<gene>
    <name evidence="2" type="ORF">E8E13_003988</name>
</gene>
<protein>
    <submittedName>
        <fullName evidence="2">Uncharacterized protein</fullName>
    </submittedName>
</protein>
<feature type="compositionally biased region" description="Polar residues" evidence="1">
    <location>
        <begin position="682"/>
        <end position="696"/>
    </location>
</feature>
<evidence type="ECO:0000256" key="1">
    <source>
        <dbReference type="SAM" id="MobiDB-lite"/>
    </source>
</evidence>
<evidence type="ECO:0000313" key="3">
    <source>
        <dbReference type="Proteomes" id="UP000801428"/>
    </source>
</evidence>
<evidence type="ECO:0000313" key="2">
    <source>
        <dbReference type="EMBL" id="KAF2995869.1"/>
    </source>
</evidence>
<feature type="compositionally biased region" description="Low complexity" evidence="1">
    <location>
        <begin position="44"/>
        <end position="61"/>
    </location>
</feature>
<proteinExistence type="predicted"/>
<comment type="caution">
    <text evidence="2">The sequence shown here is derived from an EMBL/GenBank/DDBJ whole genome shotgun (WGS) entry which is preliminary data.</text>
</comment>
<dbReference type="AlphaFoldDB" id="A0A9P4W4P2"/>
<organism evidence="2 3">
    <name type="scientific">Curvularia kusanoi</name>
    <name type="common">Cochliobolus kusanoi</name>
    <dbReference type="NCBI Taxonomy" id="90978"/>
    <lineage>
        <taxon>Eukaryota</taxon>
        <taxon>Fungi</taxon>
        <taxon>Dikarya</taxon>
        <taxon>Ascomycota</taxon>
        <taxon>Pezizomycotina</taxon>
        <taxon>Dothideomycetes</taxon>
        <taxon>Pleosporomycetidae</taxon>
        <taxon>Pleosporales</taxon>
        <taxon>Pleosporineae</taxon>
        <taxon>Pleosporaceae</taxon>
        <taxon>Curvularia</taxon>
    </lineage>
</organism>
<feature type="compositionally biased region" description="Polar residues" evidence="1">
    <location>
        <begin position="927"/>
        <end position="937"/>
    </location>
</feature>
<feature type="region of interest" description="Disordered" evidence="1">
    <location>
        <begin position="357"/>
        <end position="514"/>
    </location>
</feature>
<feature type="compositionally biased region" description="Basic and acidic residues" evidence="1">
    <location>
        <begin position="643"/>
        <end position="652"/>
    </location>
</feature>
<reference evidence="2" key="1">
    <citation type="submission" date="2019-04" db="EMBL/GenBank/DDBJ databases">
        <title>Sequencing of skin fungus with MAO and IRED activity.</title>
        <authorList>
            <person name="Marsaioli A.J."/>
            <person name="Bonatto J.M.C."/>
            <person name="Reis Junior O."/>
        </authorList>
    </citation>
    <scope>NUCLEOTIDE SEQUENCE</scope>
    <source>
        <strain evidence="2">30M1</strain>
    </source>
</reference>
<name>A0A9P4W4P2_CURKU</name>
<feature type="region of interest" description="Disordered" evidence="1">
    <location>
        <begin position="301"/>
        <end position="332"/>
    </location>
</feature>